<dbReference type="EMBL" id="OU015567">
    <property type="protein sequence ID" value="CAG5114116.1"/>
    <property type="molecule type" value="Genomic_DNA"/>
</dbReference>
<organism evidence="2 3">
    <name type="scientific">Oikopleura dioica</name>
    <name type="common">Tunicate</name>
    <dbReference type="NCBI Taxonomy" id="34765"/>
    <lineage>
        <taxon>Eukaryota</taxon>
        <taxon>Metazoa</taxon>
        <taxon>Chordata</taxon>
        <taxon>Tunicata</taxon>
        <taxon>Appendicularia</taxon>
        <taxon>Copelata</taxon>
        <taxon>Oikopleuridae</taxon>
        <taxon>Oikopleura</taxon>
    </lineage>
</organism>
<keyword evidence="3" id="KW-1185">Reference proteome</keyword>
<keyword evidence="1" id="KW-0732">Signal</keyword>
<feature type="signal peptide" evidence="1">
    <location>
        <begin position="1"/>
        <end position="23"/>
    </location>
</feature>
<sequence length="587" mass="68249">MIKRHAFSFSGWIVTLLFALAWRQNLKQRNEIEIKQNSEAQSSVDTAKIKKKPRKLYFAIESLDPCEDKDSECKENYHLQRAFLRDHYNKFGLASEDWTVDLKFFIHGKAMSKYTFSGEDLVFRNTRGLNYDSQYDPTASATPAQPYGTLLGFGTQTYLFYEKIFDFDAAFIMDLNNAYISEDKLRTALEMLDSTDIIRLRADEQAHAPHQLALSKKGLRAAGEHCYLQFAEHPTERNMSTINGFSMPHKIQWNDITKLRHNLHQKVTSGELSYVESDILSENPDIYQHYFGVSMEQYCSKTNLNKWVYSPSDSNDHSEIDFFFTPKSPCKPAREDPKANLQITTIFTQTRYELLQRKLFREQLKKDRNVCEESNCNRHGLYSKHNFYYFLMGRANKRELYEYTRSLLLDDELNADIIVANYTEEHENILYLSQEITRSHEAALQYIKNCGKNFGEVFIIGRLGSSLNFDVIEEKILKVYDHKMQNSIICLEELVHEQMPSYFDNQRFIIAGTFPKATFYPDHCVGAFLVSKSTALNLLENIPKVPRNRLRIEDVFISGMVREAAKIEIMAAPTGAAKLEKKWLHYV</sequence>
<dbReference type="Proteomes" id="UP001158576">
    <property type="component" value="Chromosome 2"/>
</dbReference>
<evidence type="ECO:0000313" key="2">
    <source>
        <dbReference type="EMBL" id="CAG5114116.1"/>
    </source>
</evidence>
<name>A0ABN7TGJ7_OIKDI</name>
<reference evidence="2 3" key="1">
    <citation type="submission" date="2021-04" db="EMBL/GenBank/DDBJ databases">
        <authorList>
            <person name="Bliznina A."/>
        </authorList>
    </citation>
    <scope>NUCLEOTIDE SEQUENCE [LARGE SCALE GENOMIC DNA]</scope>
</reference>
<evidence type="ECO:0000313" key="3">
    <source>
        <dbReference type="Proteomes" id="UP001158576"/>
    </source>
</evidence>
<protein>
    <submittedName>
        <fullName evidence="2">Oidioi.mRNA.OKI2018_I69.chr2.g8186.t1.cds</fullName>
    </submittedName>
</protein>
<feature type="chain" id="PRO_5045587568" evidence="1">
    <location>
        <begin position="24"/>
        <end position="587"/>
    </location>
</feature>
<proteinExistence type="predicted"/>
<accession>A0ABN7TGJ7</accession>
<gene>
    <name evidence="2" type="ORF">OKIOD_LOCUS16951</name>
</gene>
<evidence type="ECO:0000256" key="1">
    <source>
        <dbReference type="SAM" id="SignalP"/>
    </source>
</evidence>